<accession>A0A1H5JJE9</accession>
<gene>
    <name evidence="1" type="ORF">SAMN04489740_1640</name>
</gene>
<evidence type="ECO:0000313" key="2">
    <source>
        <dbReference type="Proteomes" id="UP000182725"/>
    </source>
</evidence>
<sequence length="324" mass="35650">MFPLAENLLGGVFDVLASPLALNRSLIADTLSLEFFVVGRITQSPYSLPGYFLSVVADFISESHEDLLQFESNKNTIHLRKESENFMSATGRVAQLPPRGVHGEPGGGRQRLTVIDSHTCPRLLHHGDDRVCRGGVEVVNFNFMAVEAVAVHTCVVNIPHPCTISSATAGPLKQHIPIGVAFIAPDPIGCVSLDSRQDVRVWFGWGLSEHHFSPFRNKVLRPEGNCVATILDKTEFFRPTSRCKSLVLHAKAYNPCTLQDFSLESLDALPIVQDRTSHECLPDCNDIHGPVTPAGLVLPEQALDPERWLSPPQQRWQQAPSEVG</sequence>
<protein>
    <submittedName>
        <fullName evidence="1">Uncharacterized protein</fullName>
    </submittedName>
</protein>
<reference evidence="1 2" key="1">
    <citation type="submission" date="2016-10" db="EMBL/GenBank/DDBJ databases">
        <authorList>
            <person name="de Groot N.N."/>
        </authorList>
    </citation>
    <scope>NUCLEOTIDE SEQUENCE [LARGE SCALE GENOMIC DNA]</scope>
    <source>
        <strain evidence="1 2">DSM 22274</strain>
    </source>
</reference>
<name>A0A1H5JJE9_9MICC</name>
<dbReference type="AlphaFoldDB" id="A0A1H5JJE9"/>
<dbReference type="EMBL" id="FNTV01000001">
    <property type="protein sequence ID" value="SEE52612.1"/>
    <property type="molecule type" value="Genomic_DNA"/>
</dbReference>
<evidence type="ECO:0000313" key="1">
    <source>
        <dbReference type="EMBL" id="SEE52612.1"/>
    </source>
</evidence>
<organism evidence="1 2">
    <name type="scientific">Arthrobacter alpinus</name>
    <dbReference type="NCBI Taxonomy" id="656366"/>
    <lineage>
        <taxon>Bacteria</taxon>
        <taxon>Bacillati</taxon>
        <taxon>Actinomycetota</taxon>
        <taxon>Actinomycetes</taxon>
        <taxon>Micrococcales</taxon>
        <taxon>Micrococcaceae</taxon>
        <taxon>Arthrobacter</taxon>
    </lineage>
</organism>
<proteinExistence type="predicted"/>
<dbReference type="Proteomes" id="UP000182725">
    <property type="component" value="Unassembled WGS sequence"/>
</dbReference>